<dbReference type="PANTHER" id="PTHR43433">
    <property type="entry name" value="HYDROLASE, ALPHA/BETA FOLD FAMILY PROTEIN"/>
    <property type="match status" value="1"/>
</dbReference>
<sequence length="260" mass="27641">MSTAAGLHYEFHGPEGAPTLILSSGLGGSGAYWQPNLAALSANHRVLTYDQRGTGRSDRALPETTSIENMAQDVIALMDALGITRAHFVGHALGGMIGIETALASGRIDKLVVINGWRTLSPHTRRCFEARLALLRHAGNEPFLRAQPLFLYPPDWIAANDALLEADLAHHIAGFPGAETMEKRIAAVSAYAPSAERLARLGETLVIATRDDFLVPCAASLDLAGPIPAADVATFGWGGHACNVTDPAGFNRLVVKFLES</sequence>
<dbReference type="PANTHER" id="PTHR43433:SF5">
    <property type="entry name" value="AB HYDROLASE-1 DOMAIN-CONTAINING PROTEIN"/>
    <property type="match status" value="1"/>
</dbReference>
<comment type="similarity">
    <text evidence="2">Belongs to the AB hydrolase superfamily. Hydrolase RutD family.</text>
</comment>
<dbReference type="HAMAP" id="MF_00832">
    <property type="entry name" value="RutD"/>
    <property type="match status" value="1"/>
</dbReference>
<dbReference type="InterPro" id="IPR029058">
    <property type="entry name" value="AB_hydrolase_fold"/>
</dbReference>
<dbReference type="PATRIC" id="fig|158500.4.peg.2502"/>
<dbReference type="Pfam" id="PF00561">
    <property type="entry name" value="Abhydrolase_1"/>
    <property type="match status" value="1"/>
</dbReference>
<accession>A0A031JXZ5</accession>
<protein>
    <recommendedName>
        <fullName evidence="2">Putative carbamate hydrolase RutD</fullName>
        <ecNumber evidence="2">3.5.1.-</ecNumber>
    </recommendedName>
    <alternativeName>
        <fullName evidence="2">Aminohydrolase</fullName>
    </alternativeName>
</protein>
<evidence type="ECO:0000256" key="1">
    <source>
        <dbReference type="ARBA" id="ARBA00022801"/>
    </source>
</evidence>
<evidence type="ECO:0000313" key="5">
    <source>
        <dbReference type="Proteomes" id="UP000024329"/>
    </source>
</evidence>
<dbReference type="GO" id="GO:0019740">
    <property type="term" value="P:nitrogen utilization"/>
    <property type="evidence" value="ECO:0007669"/>
    <property type="project" value="UniProtKB-UniRule"/>
</dbReference>
<keyword evidence="1 2" id="KW-0378">Hydrolase</keyword>
<evidence type="ECO:0000256" key="2">
    <source>
        <dbReference type="HAMAP-Rule" id="MF_00832"/>
    </source>
</evidence>
<dbReference type="GO" id="GO:0016811">
    <property type="term" value="F:hydrolase activity, acting on carbon-nitrogen (but not peptide) bonds, in linear amides"/>
    <property type="evidence" value="ECO:0007669"/>
    <property type="project" value="InterPro"/>
</dbReference>
<gene>
    <name evidence="2 4" type="primary">rutD</name>
    <name evidence="4" type="ORF">BV97_02452</name>
</gene>
<dbReference type="InterPro" id="IPR050471">
    <property type="entry name" value="AB_hydrolase"/>
</dbReference>
<dbReference type="Gene3D" id="3.40.50.1820">
    <property type="entry name" value="alpha/beta hydrolase"/>
    <property type="match status" value="1"/>
</dbReference>
<dbReference type="NCBIfam" id="TIGR03611">
    <property type="entry name" value="RutD"/>
    <property type="match status" value="1"/>
</dbReference>
<dbReference type="eggNOG" id="COG2021">
    <property type="taxonomic scope" value="Bacteria"/>
</dbReference>
<dbReference type="RefSeq" id="WP_008827796.1">
    <property type="nucleotide sequence ID" value="NZ_JFYZ01000011.1"/>
</dbReference>
<dbReference type="EC" id="3.5.1.-" evidence="2"/>
<dbReference type="AlphaFoldDB" id="A0A031JXZ5"/>
<dbReference type="EMBL" id="JFYZ01000011">
    <property type="protein sequence ID" value="EZP81794.1"/>
    <property type="molecule type" value="Genomic_DNA"/>
</dbReference>
<evidence type="ECO:0000313" key="4">
    <source>
        <dbReference type="EMBL" id="EZP81794.1"/>
    </source>
</evidence>
<comment type="function">
    <text evidence="2">Involved in pyrimidine catabolism. May facilitate the hydrolysis of carbamate, a reaction that can also occur spontaneously.</text>
</comment>
<dbReference type="InterPro" id="IPR000073">
    <property type="entry name" value="AB_hydrolase_1"/>
</dbReference>
<dbReference type="Proteomes" id="UP000024329">
    <property type="component" value="Unassembled WGS sequence"/>
</dbReference>
<proteinExistence type="inferred from homology"/>
<dbReference type="PRINTS" id="PR00111">
    <property type="entry name" value="ABHYDROLASE"/>
</dbReference>
<feature type="domain" description="AB hydrolase-1" evidence="3">
    <location>
        <begin position="18"/>
        <end position="133"/>
    </location>
</feature>
<dbReference type="GO" id="GO:0006212">
    <property type="term" value="P:uracil catabolic process"/>
    <property type="evidence" value="ECO:0007669"/>
    <property type="project" value="UniProtKB-UniRule"/>
</dbReference>
<comment type="caution">
    <text evidence="4">The sequence shown here is derived from an EMBL/GenBank/DDBJ whole genome shotgun (WGS) entry which is preliminary data.</text>
</comment>
<name>A0A031JXZ5_9SPHN</name>
<comment type="catalytic activity">
    <reaction evidence="2">
        <text>carbamate + 2 H(+) = NH4(+) + CO2</text>
        <dbReference type="Rhea" id="RHEA:15649"/>
        <dbReference type="ChEBI" id="CHEBI:13941"/>
        <dbReference type="ChEBI" id="CHEBI:15378"/>
        <dbReference type="ChEBI" id="CHEBI:16526"/>
        <dbReference type="ChEBI" id="CHEBI:28938"/>
    </reaction>
</comment>
<dbReference type="SUPFAM" id="SSF53474">
    <property type="entry name" value="alpha/beta-Hydrolases"/>
    <property type="match status" value="1"/>
</dbReference>
<dbReference type="InterPro" id="IPR019913">
    <property type="entry name" value="Pyrimidine_utilisation_RutD"/>
</dbReference>
<dbReference type="STRING" id="158500.BES08_16580"/>
<evidence type="ECO:0000259" key="3">
    <source>
        <dbReference type="Pfam" id="PF00561"/>
    </source>
</evidence>
<reference evidence="4 5" key="1">
    <citation type="submission" date="2014-03" db="EMBL/GenBank/DDBJ databases">
        <title>Whole genome sequence of Novosphingobium resinovorum KF1.</title>
        <authorList>
            <person name="Gan H.M."/>
            <person name="Gan H.Y."/>
            <person name="Chew T.H."/>
            <person name="Savka M.A."/>
        </authorList>
    </citation>
    <scope>NUCLEOTIDE SEQUENCE [LARGE SCALE GENOMIC DNA]</scope>
    <source>
        <strain evidence="4 5">KF1</strain>
    </source>
</reference>
<organism evidence="4 5">
    <name type="scientific">Novosphingobium resinovorum</name>
    <dbReference type="NCBI Taxonomy" id="158500"/>
    <lineage>
        <taxon>Bacteria</taxon>
        <taxon>Pseudomonadati</taxon>
        <taxon>Pseudomonadota</taxon>
        <taxon>Alphaproteobacteria</taxon>
        <taxon>Sphingomonadales</taxon>
        <taxon>Sphingomonadaceae</taxon>
        <taxon>Novosphingobium</taxon>
    </lineage>
</organism>